<feature type="compositionally biased region" description="Basic and acidic residues" evidence="1">
    <location>
        <begin position="131"/>
        <end position="148"/>
    </location>
</feature>
<dbReference type="InterPro" id="IPR014500">
    <property type="entry name" value="UCP019307_cupin"/>
</dbReference>
<dbReference type="InterPro" id="IPR047121">
    <property type="entry name" value="YjiB-like"/>
</dbReference>
<organism evidence="2 3">
    <name type="scientific">Pedobacter nyackensis</name>
    <dbReference type="NCBI Taxonomy" id="475255"/>
    <lineage>
        <taxon>Bacteria</taxon>
        <taxon>Pseudomonadati</taxon>
        <taxon>Bacteroidota</taxon>
        <taxon>Sphingobacteriia</taxon>
        <taxon>Sphingobacteriales</taxon>
        <taxon>Sphingobacteriaceae</taxon>
        <taxon>Pedobacter</taxon>
    </lineage>
</organism>
<dbReference type="Proteomes" id="UP000192678">
    <property type="component" value="Unassembled WGS sequence"/>
</dbReference>
<dbReference type="SUPFAM" id="SSF51182">
    <property type="entry name" value="RmlC-like cupins"/>
    <property type="match status" value="1"/>
</dbReference>
<protein>
    <submittedName>
        <fullName evidence="2">Uncharacterized protein YjlB</fullName>
    </submittedName>
</protein>
<dbReference type="Gene3D" id="2.60.120.10">
    <property type="entry name" value="Jelly Rolls"/>
    <property type="match status" value="1"/>
</dbReference>
<dbReference type="PIRSF" id="PIRSF019307">
    <property type="entry name" value="UCP019307"/>
    <property type="match status" value="1"/>
</dbReference>
<sequence>MLMNRIPEIYHFTDDGIIPNSRHPVLVFRQVFNLDPDLGADWLEGHFAENGWTNAFRWRVYDYHHYHSNTHEVLGVYAGNASLQLGGEHGQQLQVGIGDVVILPAGTGHKSVSHSKDFAIVGAYPDGKEPDLIRLEDERPKDVREKVDTVPLPENDPLSGKSSEGLLNFWK</sequence>
<accession>A0A1W2ELA3</accession>
<dbReference type="InterPro" id="IPR011051">
    <property type="entry name" value="RmlC_Cupin_sf"/>
</dbReference>
<name>A0A1W2ELA3_9SPHI</name>
<dbReference type="EMBL" id="FWYB01000013">
    <property type="protein sequence ID" value="SMD10425.1"/>
    <property type="molecule type" value="Genomic_DNA"/>
</dbReference>
<evidence type="ECO:0000313" key="2">
    <source>
        <dbReference type="EMBL" id="SMD10425.1"/>
    </source>
</evidence>
<feature type="region of interest" description="Disordered" evidence="1">
    <location>
        <begin position="131"/>
        <end position="171"/>
    </location>
</feature>
<dbReference type="OrthoDB" id="9791759at2"/>
<proteinExistence type="predicted"/>
<dbReference type="PANTHER" id="PTHR36448:SF2">
    <property type="entry name" value="CUPIN TYPE-1 DOMAIN-CONTAINING PROTEIN"/>
    <property type="match status" value="1"/>
</dbReference>
<dbReference type="AlphaFoldDB" id="A0A1W2ELA3"/>
<evidence type="ECO:0000313" key="3">
    <source>
        <dbReference type="Proteomes" id="UP000192678"/>
    </source>
</evidence>
<reference evidence="2 3" key="1">
    <citation type="submission" date="2017-04" db="EMBL/GenBank/DDBJ databases">
        <authorList>
            <person name="Afonso C.L."/>
            <person name="Miller P.J."/>
            <person name="Scott M.A."/>
            <person name="Spackman E."/>
            <person name="Goraichik I."/>
            <person name="Dimitrov K.M."/>
            <person name="Suarez D.L."/>
            <person name="Swayne D.E."/>
        </authorList>
    </citation>
    <scope>NUCLEOTIDE SEQUENCE [LARGE SCALE GENOMIC DNA]</scope>
    <source>
        <strain evidence="2 3">DSM 19625</strain>
    </source>
</reference>
<gene>
    <name evidence="2" type="ORF">SAMN04488101_11397</name>
</gene>
<dbReference type="PANTHER" id="PTHR36448">
    <property type="entry name" value="BLR7373 PROTEIN"/>
    <property type="match status" value="1"/>
</dbReference>
<keyword evidence="3" id="KW-1185">Reference proteome</keyword>
<dbReference type="STRING" id="475255.SAMN04488101_11397"/>
<dbReference type="InterPro" id="IPR014710">
    <property type="entry name" value="RmlC-like_jellyroll"/>
</dbReference>
<dbReference type="CDD" id="cd02219">
    <property type="entry name" value="cupin_YjlB-like"/>
    <property type="match status" value="1"/>
</dbReference>
<evidence type="ECO:0000256" key="1">
    <source>
        <dbReference type="SAM" id="MobiDB-lite"/>
    </source>
</evidence>